<name>L1QP20_9CLOT</name>
<evidence type="ECO:0000256" key="1">
    <source>
        <dbReference type="ARBA" id="ARBA00010928"/>
    </source>
</evidence>
<dbReference type="SUPFAM" id="SSF51735">
    <property type="entry name" value="NAD(P)-binding Rossmann-fold domains"/>
    <property type="match status" value="1"/>
</dbReference>
<dbReference type="InterPro" id="IPR000683">
    <property type="entry name" value="Gfo/Idh/MocA-like_OxRdtase_N"/>
</dbReference>
<evidence type="ECO:0000313" key="5">
    <source>
        <dbReference type="EMBL" id="EKY29676.1"/>
    </source>
</evidence>
<dbReference type="HOGENOM" id="CLU_023194_7_2_9"/>
<dbReference type="GO" id="GO:0000166">
    <property type="term" value="F:nucleotide binding"/>
    <property type="evidence" value="ECO:0007669"/>
    <property type="project" value="InterPro"/>
</dbReference>
<dbReference type="PANTHER" id="PTHR22604">
    <property type="entry name" value="OXIDOREDUCTASES"/>
    <property type="match status" value="1"/>
</dbReference>
<accession>L1QP20</accession>
<sequence>MIKWGIIAPGTIANAFAKEINNSQDGKLVAVYGRNLDKAKRFSEKYNIDNYYSDINEFLNDDNIDAVYIATPHNYHMEYAIKCIRAKKHILCEKPFSYNYKTSKEVLELAKENNIFIMEALWTLFLPAIKQAKKWIEENKIGKVKLITANFGFKSEEDINSRLYNPNLAGGALLDVGIYPILFSNYIIGDKPIEIKANATMTRTNVDETDAISFKYTDGEVASLTCSISTETDNTAVIYGEKGKIVIPTFWMAKEAYLYSENNEEKFKDEYNEAGYKYEIIEANSCISDKKLESNVASHNLTLDLAAIMDEIREQIALVYPFE</sequence>
<dbReference type="RefSeq" id="WP_005209768.1">
    <property type="nucleotide sequence ID" value="NZ_KB291598.1"/>
</dbReference>
<comment type="caution">
    <text evidence="5">The sequence shown here is derived from an EMBL/GenBank/DDBJ whole genome shotgun (WGS) entry which is preliminary data.</text>
</comment>
<dbReference type="AlphaFoldDB" id="L1QP20"/>
<evidence type="ECO:0000259" key="4">
    <source>
        <dbReference type="Pfam" id="PF22725"/>
    </source>
</evidence>
<dbReference type="OrthoDB" id="9783105at2"/>
<dbReference type="Pfam" id="PF22725">
    <property type="entry name" value="GFO_IDH_MocA_C3"/>
    <property type="match status" value="1"/>
</dbReference>
<gene>
    <name evidence="5" type="ORF">HMPREF0216_00084</name>
</gene>
<evidence type="ECO:0000259" key="3">
    <source>
        <dbReference type="Pfam" id="PF01408"/>
    </source>
</evidence>
<feature type="domain" description="GFO/IDH/MocA-like oxidoreductase" evidence="4">
    <location>
        <begin position="130"/>
        <end position="245"/>
    </location>
</feature>
<keyword evidence="2" id="KW-0560">Oxidoreductase</keyword>
<comment type="similarity">
    <text evidence="1">Belongs to the Gfo/Idh/MocA family.</text>
</comment>
<dbReference type="eggNOG" id="COG0673">
    <property type="taxonomic scope" value="Bacteria"/>
</dbReference>
<dbReference type="PANTHER" id="PTHR22604:SF105">
    <property type="entry name" value="TRANS-1,2-DIHYDROBENZENE-1,2-DIOL DEHYDROGENASE"/>
    <property type="match status" value="1"/>
</dbReference>
<dbReference type="Gene3D" id="3.30.360.10">
    <property type="entry name" value="Dihydrodipicolinate Reductase, domain 2"/>
    <property type="match status" value="1"/>
</dbReference>
<dbReference type="EMBL" id="AMEZ01000003">
    <property type="protein sequence ID" value="EKY29676.1"/>
    <property type="molecule type" value="Genomic_DNA"/>
</dbReference>
<dbReference type="Pfam" id="PF01408">
    <property type="entry name" value="GFO_IDH_MocA"/>
    <property type="match status" value="1"/>
</dbReference>
<dbReference type="Gene3D" id="3.40.50.720">
    <property type="entry name" value="NAD(P)-binding Rossmann-like Domain"/>
    <property type="match status" value="1"/>
</dbReference>
<dbReference type="PATRIC" id="fig|545697.3.peg.85"/>
<dbReference type="STRING" id="545697.HMPREF0216_00084"/>
<dbReference type="InterPro" id="IPR050984">
    <property type="entry name" value="Gfo/Idh/MocA_domain"/>
</dbReference>
<feature type="domain" description="Gfo/Idh/MocA-like oxidoreductase N-terminal" evidence="3">
    <location>
        <begin position="2"/>
        <end position="115"/>
    </location>
</feature>
<protein>
    <submittedName>
        <fullName evidence="5">Oxidoreductase, NAD-binding domain protein</fullName>
    </submittedName>
</protein>
<dbReference type="InterPro" id="IPR055170">
    <property type="entry name" value="GFO_IDH_MocA-like_dom"/>
</dbReference>
<evidence type="ECO:0000313" key="6">
    <source>
        <dbReference type="Proteomes" id="UP000010420"/>
    </source>
</evidence>
<reference evidence="5 6" key="1">
    <citation type="submission" date="2012-05" db="EMBL/GenBank/DDBJ databases">
        <authorList>
            <person name="Weinstock G."/>
            <person name="Sodergren E."/>
            <person name="Lobos E.A."/>
            <person name="Fulton L."/>
            <person name="Fulton R."/>
            <person name="Courtney L."/>
            <person name="Fronick C."/>
            <person name="O'Laughlin M."/>
            <person name="Godfrey J."/>
            <person name="Wilson R.M."/>
            <person name="Miner T."/>
            <person name="Farmer C."/>
            <person name="Delehaunty K."/>
            <person name="Cordes M."/>
            <person name="Minx P."/>
            <person name="Tomlinson C."/>
            <person name="Chen J."/>
            <person name="Wollam A."/>
            <person name="Pepin K.H."/>
            <person name="Bhonagiri V."/>
            <person name="Zhang X."/>
            <person name="Suruliraj S."/>
            <person name="Warren W."/>
            <person name="Mitreva M."/>
            <person name="Mardis E.R."/>
            <person name="Wilson R.K."/>
        </authorList>
    </citation>
    <scope>NUCLEOTIDE SEQUENCE [LARGE SCALE GENOMIC DNA]</scope>
    <source>
        <strain evidence="5 6">DSM 1785</strain>
    </source>
</reference>
<evidence type="ECO:0000256" key="2">
    <source>
        <dbReference type="ARBA" id="ARBA00023002"/>
    </source>
</evidence>
<keyword evidence="6" id="KW-1185">Reference proteome</keyword>
<dbReference type="GO" id="GO:0016491">
    <property type="term" value="F:oxidoreductase activity"/>
    <property type="evidence" value="ECO:0007669"/>
    <property type="project" value="UniProtKB-KW"/>
</dbReference>
<dbReference type="Proteomes" id="UP000010420">
    <property type="component" value="Unassembled WGS sequence"/>
</dbReference>
<dbReference type="InterPro" id="IPR036291">
    <property type="entry name" value="NAD(P)-bd_dom_sf"/>
</dbReference>
<organism evidence="5 6">
    <name type="scientific">Clostridium celatum DSM 1785</name>
    <dbReference type="NCBI Taxonomy" id="545697"/>
    <lineage>
        <taxon>Bacteria</taxon>
        <taxon>Bacillati</taxon>
        <taxon>Bacillota</taxon>
        <taxon>Clostridia</taxon>
        <taxon>Eubacteriales</taxon>
        <taxon>Clostridiaceae</taxon>
        <taxon>Clostridium</taxon>
    </lineage>
</organism>
<dbReference type="SUPFAM" id="SSF55347">
    <property type="entry name" value="Glyceraldehyde-3-phosphate dehydrogenase-like, C-terminal domain"/>
    <property type="match status" value="1"/>
</dbReference>
<proteinExistence type="inferred from homology"/>